<gene>
    <name evidence="1" type="ORF">DXD79_10495</name>
</gene>
<sequence length="103" mass="11985">MDTFAVYDRYQKAREGLNIEEAMVIKISALDVTGFAKLLRTVYIDENAAGDGYAVCLRHFLCAAGKQDSIFTKADSYIYRRYPCERWNRLRNRITSVIMKKEF</sequence>
<dbReference type="EMBL" id="QSON01000004">
    <property type="protein sequence ID" value="RGJ05316.1"/>
    <property type="molecule type" value="Genomic_DNA"/>
</dbReference>
<evidence type="ECO:0000313" key="2">
    <source>
        <dbReference type="Proteomes" id="UP000263014"/>
    </source>
</evidence>
<name>A0A374PAN3_9FIRM</name>
<organism evidence="1 2">
    <name type="scientific">Hungatella hathewayi</name>
    <dbReference type="NCBI Taxonomy" id="154046"/>
    <lineage>
        <taxon>Bacteria</taxon>
        <taxon>Bacillati</taxon>
        <taxon>Bacillota</taxon>
        <taxon>Clostridia</taxon>
        <taxon>Lachnospirales</taxon>
        <taxon>Lachnospiraceae</taxon>
        <taxon>Hungatella</taxon>
    </lineage>
</organism>
<evidence type="ECO:0000313" key="1">
    <source>
        <dbReference type="EMBL" id="RGJ05316.1"/>
    </source>
</evidence>
<accession>A0A374PAN3</accession>
<comment type="caution">
    <text evidence="1">The sequence shown here is derived from an EMBL/GenBank/DDBJ whole genome shotgun (WGS) entry which is preliminary data.</text>
</comment>
<proteinExistence type="predicted"/>
<reference evidence="1 2" key="1">
    <citation type="submission" date="2018-08" db="EMBL/GenBank/DDBJ databases">
        <title>A genome reference for cultivated species of the human gut microbiota.</title>
        <authorList>
            <person name="Zou Y."/>
            <person name="Xue W."/>
            <person name="Luo G."/>
        </authorList>
    </citation>
    <scope>NUCLEOTIDE SEQUENCE [LARGE SCALE GENOMIC DNA]</scope>
    <source>
        <strain evidence="1 2">TM09-12</strain>
    </source>
</reference>
<protein>
    <submittedName>
        <fullName evidence="1">Uncharacterized protein</fullName>
    </submittedName>
</protein>
<dbReference type="Proteomes" id="UP000263014">
    <property type="component" value="Unassembled WGS sequence"/>
</dbReference>
<dbReference type="AlphaFoldDB" id="A0A374PAN3"/>